<accession>C1MPS1</accession>
<dbReference type="OMA" id="PGPMQHA"/>
<dbReference type="OrthoDB" id="691673at2759"/>
<gene>
    <name evidence="3" type="ORF">MICPUCDRAFT_16049</name>
</gene>
<dbReference type="InterPro" id="IPR004839">
    <property type="entry name" value="Aminotransferase_I/II_large"/>
</dbReference>
<proteinExistence type="predicted"/>
<dbReference type="Proteomes" id="UP000001876">
    <property type="component" value="Unassembled WGS sequence"/>
</dbReference>
<protein>
    <submittedName>
        <fullName evidence="3">Predicted protein</fullName>
    </submittedName>
</protein>
<dbReference type="KEGG" id="mpp:MICPUCDRAFT_16049"/>
<evidence type="ECO:0000259" key="2">
    <source>
        <dbReference type="Pfam" id="PF00155"/>
    </source>
</evidence>
<evidence type="ECO:0000313" key="4">
    <source>
        <dbReference type="Proteomes" id="UP000001876"/>
    </source>
</evidence>
<evidence type="ECO:0000256" key="1">
    <source>
        <dbReference type="ARBA" id="ARBA00022898"/>
    </source>
</evidence>
<dbReference type="Gene3D" id="3.40.640.10">
    <property type="entry name" value="Type I PLP-dependent aspartate aminotransferase-like (Major domain)"/>
    <property type="match status" value="1"/>
</dbReference>
<evidence type="ECO:0000313" key="3">
    <source>
        <dbReference type="EMBL" id="EEH57584.1"/>
    </source>
</evidence>
<dbReference type="InterPro" id="IPR015422">
    <property type="entry name" value="PyrdxlP-dep_Trfase_small"/>
</dbReference>
<reference evidence="3 4" key="1">
    <citation type="journal article" date="2009" name="Science">
        <title>Green evolution and dynamic adaptations revealed by genomes of the marine picoeukaryotes Micromonas.</title>
        <authorList>
            <person name="Worden A.Z."/>
            <person name="Lee J.H."/>
            <person name="Mock T."/>
            <person name="Rouze P."/>
            <person name="Simmons M.P."/>
            <person name="Aerts A.L."/>
            <person name="Allen A.E."/>
            <person name="Cuvelier M.L."/>
            <person name="Derelle E."/>
            <person name="Everett M.V."/>
            <person name="Foulon E."/>
            <person name="Grimwood J."/>
            <person name="Gundlach H."/>
            <person name="Henrissat B."/>
            <person name="Napoli C."/>
            <person name="McDonald S.M."/>
            <person name="Parker M.S."/>
            <person name="Rombauts S."/>
            <person name="Salamov A."/>
            <person name="Von Dassow P."/>
            <person name="Badger J.H."/>
            <person name="Coutinho P.M."/>
            <person name="Demir E."/>
            <person name="Dubchak I."/>
            <person name="Gentemann C."/>
            <person name="Eikrem W."/>
            <person name="Gready J.E."/>
            <person name="John U."/>
            <person name="Lanier W."/>
            <person name="Lindquist E.A."/>
            <person name="Lucas S."/>
            <person name="Mayer K.F."/>
            <person name="Moreau H."/>
            <person name="Not F."/>
            <person name="Otillar R."/>
            <person name="Panaud O."/>
            <person name="Pangilinan J."/>
            <person name="Paulsen I."/>
            <person name="Piegu B."/>
            <person name="Poliakov A."/>
            <person name="Robbens S."/>
            <person name="Schmutz J."/>
            <person name="Toulza E."/>
            <person name="Wyss T."/>
            <person name="Zelensky A."/>
            <person name="Zhou K."/>
            <person name="Armbrust E.V."/>
            <person name="Bhattacharya D."/>
            <person name="Goodenough U.W."/>
            <person name="Van de Peer Y."/>
            <person name="Grigoriev I.V."/>
        </authorList>
    </citation>
    <scope>NUCLEOTIDE SEQUENCE [LARGE SCALE GENOMIC DNA]</scope>
    <source>
        <strain evidence="3 4">CCMP1545</strain>
    </source>
</reference>
<dbReference type="EMBL" id="GG663738">
    <property type="protein sequence ID" value="EEH57584.1"/>
    <property type="molecule type" value="Genomic_DNA"/>
</dbReference>
<dbReference type="InterPro" id="IPR015421">
    <property type="entry name" value="PyrdxlP-dep_Trfase_major"/>
</dbReference>
<dbReference type="GeneID" id="9683438"/>
<dbReference type="RefSeq" id="XP_003057633.1">
    <property type="nucleotide sequence ID" value="XM_003057587.1"/>
</dbReference>
<dbReference type="Gene3D" id="3.90.1150.10">
    <property type="entry name" value="Aspartate Aminotransferase, domain 1"/>
    <property type="match status" value="1"/>
</dbReference>
<dbReference type="PRINTS" id="PR00753">
    <property type="entry name" value="ACCSYNTHASE"/>
</dbReference>
<dbReference type="STRING" id="564608.C1MPS1"/>
<feature type="domain" description="Aminotransferase class I/classII large" evidence="2">
    <location>
        <begin position="42"/>
        <end position="400"/>
    </location>
</feature>
<dbReference type="GO" id="GO:0006520">
    <property type="term" value="P:amino acid metabolic process"/>
    <property type="evidence" value="ECO:0007669"/>
    <property type="project" value="TreeGrafter"/>
</dbReference>
<dbReference type="eggNOG" id="KOG0256">
    <property type="taxonomic scope" value="Eukaryota"/>
</dbReference>
<organism evidence="4">
    <name type="scientific">Micromonas pusilla (strain CCMP1545)</name>
    <name type="common">Picoplanktonic green alga</name>
    <dbReference type="NCBI Taxonomy" id="564608"/>
    <lineage>
        <taxon>Eukaryota</taxon>
        <taxon>Viridiplantae</taxon>
        <taxon>Chlorophyta</taxon>
        <taxon>Mamiellophyceae</taxon>
        <taxon>Mamiellales</taxon>
        <taxon>Mamiellaceae</taxon>
        <taxon>Micromonas</taxon>
    </lineage>
</organism>
<dbReference type="CDD" id="cd00609">
    <property type="entry name" value="AAT_like"/>
    <property type="match status" value="1"/>
</dbReference>
<dbReference type="PANTHER" id="PTHR43795">
    <property type="entry name" value="BIFUNCTIONAL ASPARTATE AMINOTRANSFERASE AND GLUTAMATE/ASPARTATE-PREPHENATE AMINOTRANSFERASE-RELATED"/>
    <property type="match status" value="1"/>
</dbReference>
<dbReference type="InterPro" id="IPR050478">
    <property type="entry name" value="Ethylene_sulfur-biosynth"/>
</dbReference>
<dbReference type="InterPro" id="IPR015424">
    <property type="entry name" value="PyrdxlP-dep_Trfase"/>
</dbReference>
<dbReference type="Pfam" id="PF00155">
    <property type="entry name" value="Aminotran_1_2"/>
    <property type="match status" value="1"/>
</dbReference>
<dbReference type="SUPFAM" id="SSF53383">
    <property type="entry name" value="PLP-dependent transferases"/>
    <property type="match status" value="1"/>
</dbReference>
<dbReference type="GO" id="GO:0008483">
    <property type="term" value="F:transaminase activity"/>
    <property type="evidence" value="ECO:0007669"/>
    <property type="project" value="TreeGrafter"/>
</dbReference>
<sequence>MDPHDADANPRGYINLAVAQNHLTIEPVQYRLRQSFVDAPLPDSACGYDNMRGSERLRVAIAKHETRMFGGDVSPEQLCVSAGAGAVIDNLFMAIASEGDGVLIPAPYYPAFDNDLRVRNGVRAIAVHGDDAASLPTPSQLADAAEAAEAKGVRIRALLITNPSNPLGVVYTQADLAERITWALTHDLHCVVDEVYASSVFNFDRKTRPDKKFAFFSALNLEKSGCLAVPSAKCKTYLHHVYGMSKDFCASGYRIGVLRTRNEGVLRAMDNVGYFCAVPGPMQHAVAEMLEDEEWVDTFIAHNAVALAESHKVLTDALKAFNVPVVHAIAGMFVWIDLSGWLKAPTWEEERRLWTAATEDPRCKLVMTPGRDCKCKTPGCFRLCFAAVPPKTLEVAAARLKALLEAYE</sequence>
<dbReference type="GO" id="GO:0030170">
    <property type="term" value="F:pyridoxal phosphate binding"/>
    <property type="evidence" value="ECO:0007669"/>
    <property type="project" value="InterPro"/>
</dbReference>
<dbReference type="AlphaFoldDB" id="C1MPS1"/>
<dbReference type="PANTHER" id="PTHR43795:SF39">
    <property type="entry name" value="AMINOTRANSFERASE CLASS I_CLASSII DOMAIN-CONTAINING PROTEIN"/>
    <property type="match status" value="1"/>
</dbReference>
<keyword evidence="1" id="KW-0663">Pyridoxal phosphate</keyword>
<name>C1MPS1_MICPC</name>
<keyword evidence="4" id="KW-1185">Reference proteome</keyword>